<keyword evidence="1" id="KW-1133">Transmembrane helix</keyword>
<feature type="transmembrane region" description="Helical" evidence="1">
    <location>
        <begin position="12"/>
        <end position="31"/>
    </location>
</feature>
<dbReference type="Proteomes" id="UP000239471">
    <property type="component" value="Unassembled WGS sequence"/>
</dbReference>
<feature type="transmembrane region" description="Helical" evidence="1">
    <location>
        <begin position="93"/>
        <end position="112"/>
    </location>
</feature>
<evidence type="ECO:0000313" key="3">
    <source>
        <dbReference type="Proteomes" id="UP000239471"/>
    </source>
</evidence>
<evidence type="ECO:0008006" key="4">
    <source>
        <dbReference type="Google" id="ProtNLM"/>
    </source>
</evidence>
<accession>A0A2T0BH35</accession>
<reference evidence="2 3" key="1">
    <citation type="submission" date="2018-03" db="EMBL/GenBank/DDBJ databases">
        <title>Genome sequence of Clostridium vincentii DSM 10228.</title>
        <authorList>
            <person name="Poehlein A."/>
            <person name="Daniel R."/>
        </authorList>
    </citation>
    <scope>NUCLEOTIDE SEQUENCE [LARGE SCALE GENOMIC DNA]</scope>
    <source>
        <strain evidence="2 3">DSM 10228</strain>
    </source>
</reference>
<sequence>MNKEMNKLRSKVTKYDMICGLFMSLLIGTVLNRKIAIAFLLGISIAAVNYIVSVYAISKWLERKSYRVLITTTLRIFFVTICAVPFIYNFELIAAYLIGFTSHFIVLGYCIISKEGK</sequence>
<evidence type="ECO:0000256" key="1">
    <source>
        <dbReference type="SAM" id="Phobius"/>
    </source>
</evidence>
<gene>
    <name evidence="2" type="ORF">CLVI_11950</name>
</gene>
<protein>
    <recommendedName>
        <fullName evidence="4">ATP synthase I chain</fullName>
    </recommendedName>
</protein>
<dbReference type="OrthoDB" id="1910894at2"/>
<comment type="caution">
    <text evidence="2">The sequence shown here is derived from an EMBL/GenBank/DDBJ whole genome shotgun (WGS) entry which is preliminary data.</text>
</comment>
<proteinExistence type="predicted"/>
<evidence type="ECO:0000313" key="2">
    <source>
        <dbReference type="EMBL" id="PRR83153.1"/>
    </source>
</evidence>
<dbReference type="AlphaFoldDB" id="A0A2T0BH35"/>
<keyword evidence="1" id="KW-0472">Membrane</keyword>
<dbReference type="EMBL" id="PVXQ01000009">
    <property type="protein sequence ID" value="PRR83153.1"/>
    <property type="molecule type" value="Genomic_DNA"/>
</dbReference>
<feature type="transmembrane region" description="Helical" evidence="1">
    <location>
        <begin position="68"/>
        <end position="87"/>
    </location>
</feature>
<keyword evidence="1" id="KW-0812">Transmembrane</keyword>
<dbReference type="RefSeq" id="WP_106059193.1">
    <property type="nucleotide sequence ID" value="NZ_PVXQ01000009.1"/>
</dbReference>
<keyword evidence="3" id="KW-1185">Reference proteome</keyword>
<organism evidence="2 3">
    <name type="scientific">Clostridium vincentii</name>
    <dbReference type="NCBI Taxonomy" id="52704"/>
    <lineage>
        <taxon>Bacteria</taxon>
        <taxon>Bacillati</taxon>
        <taxon>Bacillota</taxon>
        <taxon>Clostridia</taxon>
        <taxon>Eubacteriales</taxon>
        <taxon>Clostridiaceae</taxon>
        <taxon>Clostridium</taxon>
    </lineage>
</organism>
<feature type="transmembrane region" description="Helical" evidence="1">
    <location>
        <begin position="37"/>
        <end position="56"/>
    </location>
</feature>
<name>A0A2T0BH35_9CLOT</name>